<name>E4YW97_OIKDI</name>
<evidence type="ECO:0000256" key="1">
    <source>
        <dbReference type="ARBA" id="ARBA00022884"/>
    </source>
</evidence>
<dbReference type="InterPro" id="IPR025715">
    <property type="entry name" value="FoP_C"/>
</dbReference>
<feature type="compositionally biased region" description="Basic and acidic residues" evidence="2">
    <location>
        <begin position="31"/>
        <end position="75"/>
    </location>
</feature>
<dbReference type="Proteomes" id="UP000011014">
    <property type="component" value="Unassembled WGS sequence"/>
</dbReference>
<feature type="region of interest" description="Disordered" evidence="2">
    <location>
        <begin position="25"/>
        <end position="107"/>
    </location>
</feature>
<reference evidence="4" key="1">
    <citation type="journal article" date="2010" name="Science">
        <title>Plasticity of animal genome architecture unmasked by rapid evolution of a pelagic tunicate.</title>
        <authorList>
            <person name="Denoeud F."/>
            <person name="Henriet S."/>
            <person name="Mungpakdee S."/>
            <person name="Aury J.M."/>
            <person name="Da Silva C."/>
            <person name="Brinkmann H."/>
            <person name="Mikhaleva J."/>
            <person name="Olsen L.C."/>
            <person name="Jubin C."/>
            <person name="Canestro C."/>
            <person name="Bouquet J.M."/>
            <person name="Danks G."/>
            <person name="Poulain J."/>
            <person name="Campsteijn C."/>
            <person name="Adamski M."/>
            <person name="Cross I."/>
            <person name="Yadetie F."/>
            <person name="Muffato M."/>
            <person name="Louis A."/>
            <person name="Butcher S."/>
            <person name="Tsagkogeorga G."/>
            <person name="Konrad A."/>
            <person name="Singh S."/>
            <person name="Jensen M.F."/>
            <person name="Cong E.H."/>
            <person name="Eikeseth-Otteraa H."/>
            <person name="Noel B."/>
            <person name="Anthouard V."/>
            <person name="Porcel B.M."/>
            <person name="Kachouri-Lafond R."/>
            <person name="Nishino A."/>
            <person name="Ugolini M."/>
            <person name="Chourrout P."/>
            <person name="Nishida H."/>
            <person name="Aasland R."/>
            <person name="Huzurbazar S."/>
            <person name="Westhof E."/>
            <person name="Delsuc F."/>
            <person name="Lehrach H."/>
            <person name="Reinhardt R."/>
            <person name="Weissenbach J."/>
            <person name="Roy S.W."/>
            <person name="Artiguenave F."/>
            <person name="Postlethwait J.H."/>
            <person name="Manak J.R."/>
            <person name="Thompson E.M."/>
            <person name="Jaillon O."/>
            <person name="Du Pasquier L."/>
            <person name="Boudinot P."/>
            <person name="Liberles D.A."/>
            <person name="Volff J.N."/>
            <person name="Philippe H."/>
            <person name="Lenhard B."/>
            <person name="Roest Crollius H."/>
            <person name="Wincker P."/>
            <person name="Chourrout D."/>
        </authorList>
    </citation>
    <scope>NUCLEOTIDE SEQUENCE [LARGE SCALE GENOMIC DNA]</scope>
</reference>
<dbReference type="AlphaFoldDB" id="E4YW97"/>
<feature type="region of interest" description="Disordered" evidence="2">
    <location>
        <begin position="161"/>
        <end position="199"/>
    </location>
</feature>
<keyword evidence="1" id="KW-0694">RNA-binding</keyword>
<dbReference type="GO" id="GO:0003723">
    <property type="term" value="F:RNA binding"/>
    <property type="evidence" value="ECO:0007669"/>
    <property type="project" value="UniProtKB-KW"/>
</dbReference>
<proteinExistence type="predicted"/>
<sequence length="199" mass="22528">MSLKEIPRTAIPSTSKCTLHSRFTKLMMTRPRHEDYTAEPPKEGSERNRQLAAGFEKKDSVKSALADERRQEMRNRLGYNSYSRGGAYTRGRGAGRGRGGYVADDRRAQGKASFSRIPLSQEELDRELDAYVQKRKAIKENEVVEAKIAKLEDKSEIKEEIEENKSDNLNTEIDDAVSKDGSPDDIELFTLDQKDGNEI</sequence>
<evidence type="ECO:0000313" key="4">
    <source>
        <dbReference type="EMBL" id="CBY39732.1"/>
    </source>
</evidence>
<feature type="domain" description="Chromatin target of PRMT1 protein C-terminal" evidence="3">
    <location>
        <begin position="69"/>
        <end position="139"/>
    </location>
</feature>
<protein>
    <recommendedName>
        <fullName evidence="3">Chromatin target of PRMT1 protein C-terminal domain-containing protein</fullName>
    </recommendedName>
</protein>
<gene>
    <name evidence="4" type="ORF">GSOID_T00020317001</name>
</gene>
<dbReference type="Pfam" id="PF13865">
    <property type="entry name" value="FoP_duplication"/>
    <property type="match status" value="1"/>
</dbReference>
<evidence type="ECO:0000259" key="3">
    <source>
        <dbReference type="SMART" id="SM01218"/>
    </source>
</evidence>
<organism evidence="4">
    <name type="scientific">Oikopleura dioica</name>
    <name type="common">Tunicate</name>
    <dbReference type="NCBI Taxonomy" id="34765"/>
    <lineage>
        <taxon>Eukaryota</taxon>
        <taxon>Metazoa</taxon>
        <taxon>Chordata</taxon>
        <taxon>Tunicata</taxon>
        <taxon>Appendicularia</taxon>
        <taxon>Copelata</taxon>
        <taxon>Oikopleuridae</taxon>
        <taxon>Oikopleura</taxon>
    </lineage>
</organism>
<accession>E4YW97</accession>
<evidence type="ECO:0000256" key="2">
    <source>
        <dbReference type="SAM" id="MobiDB-lite"/>
    </source>
</evidence>
<dbReference type="SMART" id="SM01218">
    <property type="entry name" value="FoP_duplication"/>
    <property type="match status" value="1"/>
</dbReference>
<dbReference type="EMBL" id="FN655630">
    <property type="protein sequence ID" value="CBY39732.1"/>
    <property type="molecule type" value="Genomic_DNA"/>
</dbReference>